<dbReference type="Proteomes" id="UP000551501">
    <property type="component" value="Unassembled WGS sequence"/>
</dbReference>
<dbReference type="Pfam" id="PF13577">
    <property type="entry name" value="SnoaL_4"/>
    <property type="match status" value="1"/>
</dbReference>
<evidence type="ECO:0000313" key="2">
    <source>
        <dbReference type="EMBL" id="MBB4134181.1"/>
    </source>
</evidence>
<gene>
    <name evidence="2" type="ORF">BKA16_000733</name>
</gene>
<dbReference type="CDD" id="cd00531">
    <property type="entry name" value="NTF2_like"/>
    <property type="match status" value="1"/>
</dbReference>
<dbReference type="Gene3D" id="3.10.450.50">
    <property type="match status" value="1"/>
</dbReference>
<organism evidence="2 3">
    <name type="scientific">Gordonia humi</name>
    <dbReference type="NCBI Taxonomy" id="686429"/>
    <lineage>
        <taxon>Bacteria</taxon>
        <taxon>Bacillati</taxon>
        <taxon>Actinomycetota</taxon>
        <taxon>Actinomycetes</taxon>
        <taxon>Mycobacteriales</taxon>
        <taxon>Gordoniaceae</taxon>
        <taxon>Gordonia</taxon>
    </lineage>
</organism>
<dbReference type="InterPro" id="IPR037401">
    <property type="entry name" value="SnoaL-like"/>
</dbReference>
<keyword evidence="3" id="KW-1185">Reference proteome</keyword>
<dbReference type="AlphaFoldDB" id="A0A840ERL2"/>
<reference evidence="2 3" key="1">
    <citation type="submission" date="2020-08" db="EMBL/GenBank/DDBJ databases">
        <title>Sequencing the genomes of 1000 actinobacteria strains.</title>
        <authorList>
            <person name="Klenk H.-P."/>
        </authorList>
    </citation>
    <scope>NUCLEOTIDE SEQUENCE [LARGE SCALE GENOMIC DNA]</scope>
    <source>
        <strain evidence="2 3">DSM 45298</strain>
    </source>
</reference>
<dbReference type="SUPFAM" id="SSF54427">
    <property type="entry name" value="NTF2-like"/>
    <property type="match status" value="1"/>
</dbReference>
<accession>A0A840ERL2</accession>
<dbReference type="RefSeq" id="WP_183369388.1">
    <property type="nucleotide sequence ID" value="NZ_BAABHL010000105.1"/>
</dbReference>
<protein>
    <recommendedName>
        <fullName evidence="1">SnoaL-like domain-containing protein</fullName>
    </recommendedName>
</protein>
<proteinExistence type="predicted"/>
<evidence type="ECO:0000313" key="3">
    <source>
        <dbReference type="Proteomes" id="UP000551501"/>
    </source>
</evidence>
<dbReference type="InterPro" id="IPR032710">
    <property type="entry name" value="NTF2-like_dom_sf"/>
</dbReference>
<dbReference type="EMBL" id="JACIFP010000001">
    <property type="protein sequence ID" value="MBB4134181.1"/>
    <property type="molecule type" value="Genomic_DNA"/>
</dbReference>
<feature type="domain" description="SnoaL-like" evidence="1">
    <location>
        <begin position="14"/>
        <end position="138"/>
    </location>
</feature>
<comment type="caution">
    <text evidence="2">The sequence shown here is derived from an EMBL/GenBank/DDBJ whole genome shotgun (WGS) entry which is preliminary data.</text>
</comment>
<name>A0A840ERL2_9ACTN</name>
<evidence type="ECO:0000259" key="1">
    <source>
        <dbReference type="Pfam" id="PF13577"/>
    </source>
</evidence>
<sequence length="148" mass="15944">MAVSGTRTDVTPGDLAEIHQLYGRQSHLIDGGRALAWAQTFTVDGEFVSPSYSAPVVGEKALVEFAQAFAKNAAAAGEAHRHVLTNLAVDRVADDELVVGGYLQIVATRHGGESRLLRMTTITDHVVRVGGAWRIARRVVRRDDQPAS</sequence>